<dbReference type="GO" id="GO:0005840">
    <property type="term" value="C:ribosome"/>
    <property type="evidence" value="ECO:0007669"/>
    <property type="project" value="UniProtKB-KW"/>
</dbReference>
<accession>A0A2H0KG78</accession>
<dbReference type="AlphaFoldDB" id="A0A2H0KG78"/>
<dbReference type="Gene3D" id="3.40.1370.10">
    <property type="match status" value="1"/>
</dbReference>
<feature type="region of interest" description="Disordered" evidence="6">
    <location>
        <begin position="69"/>
        <end position="96"/>
    </location>
</feature>
<evidence type="ECO:0000313" key="7">
    <source>
        <dbReference type="EMBL" id="PIQ70249.1"/>
    </source>
</evidence>
<dbReference type="GO" id="GO:0003735">
    <property type="term" value="F:structural constituent of ribosome"/>
    <property type="evidence" value="ECO:0007669"/>
    <property type="project" value="InterPro"/>
</dbReference>
<evidence type="ECO:0000256" key="2">
    <source>
        <dbReference type="ARBA" id="ARBA00022980"/>
    </source>
</evidence>
<name>A0A2H0KG78_9BACT</name>
<sequence>MKSVKLVSINQQAEKAGEKTVGVDFFGIRSNPVLVSQSVRKFLSNQRKGYGKAKTRGQVNGSGVKIWNQKGTGRARHGDRQAPIFVGGGKAHGPTGRQKYSLRLNQKMNQKAIYSVLSSKLEEKNLYLLENFKITKTKEASSFLEKARKNLKLEGKVMILHGPKEEIVKYFRNLVRTEVLNAANINVYRLLKAGSLLITQGGLAEIVKEND</sequence>
<proteinExistence type="inferred from homology"/>
<dbReference type="InterPro" id="IPR002136">
    <property type="entry name" value="Ribosomal_uL4"/>
</dbReference>
<dbReference type="GO" id="GO:0006412">
    <property type="term" value="P:translation"/>
    <property type="evidence" value="ECO:0007669"/>
    <property type="project" value="InterPro"/>
</dbReference>
<reference evidence="7 8" key="1">
    <citation type="submission" date="2017-09" db="EMBL/GenBank/DDBJ databases">
        <title>Depth-based differentiation of microbial function through sediment-hosted aquifers and enrichment of novel symbionts in the deep terrestrial subsurface.</title>
        <authorList>
            <person name="Probst A.J."/>
            <person name="Ladd B."/>
            <person name="Jarett J.K."/>
            <person name="Geller-Mcgrath D.E."/>
            <person name="Sieber C.M."/>
            <person name="Emerson J.B."/>
            <person name="Anantharaman K."/>
            <person name="Thomas B.C."/>
            <person name="Malmstrom R."/>
            <person name="Stieglmeier M."/>
            <person name="Klingl A."/>
            <person name="Woyke T."/>
            <person name="Ryan C.M."/>
            <person name="Banfield J.F."/>
        </authorList>
    </citation>
    <scope>NUCLEOTIDE SEQUENCE [LARGE SCALE GENOMIC DNA]</scope>
    <source>
        <strain evidence="7">CG11_big_fil_rev_8_21_14_0_20_40_12</strain>
    </source>
</reference>
<evidence type="ECO:0000256" key="3">
    <source>
        <dbReference type="ARBA" id="ARBA00023274"/>
    </source>
</evidence>
<dbReference type="EMBL" id="PCVI01000025">
    <property type="protein sequence ID" value="PIQ70249.1"/>
    <property type="molecule type" value="Genomic_DNA"/>
</dbReference>
<dbReference type="InterPro" id="IPR013005">
    <property type="entry name" value="Ribosomal_uL4-like"/>
</dbReference>
<dbReference type="InterPro" id="IPR023574">
    <property type="entry name" value="Ribosomal_uL4_dom_sf"/>
</dbReference>
<evidence type="ECO:0000256" key="5">
    <source>
        <dbReference type="ARBA" id="ARBA00035462"/>
    </source>
</evidence>
<comment type="similarity">
    <text evidence="1">Belongs to the universal ribosomal protein uL4 family.</text>
</comment>
<gene>
    <name evidence="7" type="ORF">COV89_01545</name>
</gene>
<keyword evidence="3" id="KW-0687">Ribonucleoprotein</keyword>
<comment type="caution">
    <text evidence="7">The sequence shown here is derived from an EMBL/GenBank/DDBJ whole genome shotgun (WGS) entry which is preliminary data.</text>
</comment>
<dbReference type="NCBIfam" id="TIGR03953">
    <property type="entry name" value="rplD_bact"/>
    <property type="match status" value="1"/>
</dbReference>
<evidence type="ECO:0000256" key="1">
    <source>
        <dbReference type="ARBA" id="ARBA00010528"/>
    </source>
</evidence>
<evidence type="ECO:0000256" key="6">
    <source>
        <dbReference type="SAM" id="MobiDB-lite"/>
    </source>
</evidence>
<protein>
    <recommendedName>
        <fullName evidence="4">Large ribosomal subunit protein uL4</fullName>
    </recommendedName>
    <alternativeName>
        <fullName evidence="5">50S ribosomal protein L4</fullName>
    </alternativeName>
</protein>
<dbReference type="Pfam" id="PF00573">
    <property type="entry name" value="Ribosomal_L4"/>
    <property type="match status" value="1"/>
</dbReference>
<dbReference type="PANTHER" id="PTHR10746">
    <property type="entry name" value="50S RIBOSOMAL PROTEIN L4"/>
    <property type="match status" value="1"/>
</dbReference>
<dbReference type="GO" id="GO:1990904">
    <property type="term" value="C:ribonucleoprotein complex"/>
    <property type="evidence" value="ECO:0007669"/>
    <property type="project" value="UniProtKB-KW"/>
</dbReference>
<dbReference type="Proteomes" id="UP000231371">
    <property type="component" value="Unassembled WGS sequence"/>
</dbReference>
<evidence type="ECO:0000256" key="4">
    <source>
        <dbReference type="ARBA" id="ARBA00035244"/>
    </source>
</evidence>
<dbReference type="PANTHER" id="PTHR10746:SF6">
    <property type="entry name" value="LARGE RIBOSOMAL SUBUNIT PROTEIN UL4M"/>
    <property type="match status" value="1"/>
</dbReference>
<keyword evidence="2 7" id="KW-0689">Ribosomal protein</keyword>
<organism evidence="7 8">
    <name type="scientific">Candidatus Shapirobacteria bacterium CG11_big_fil_rev_8_21_14_0_20_40_12</name>
    <dbReference type="NCBI Taxonomy" id="1974889"/>
    <lineage>
        <taxon>Bacteria</taxon>
        <taxon>Candidatus Shapironibacteriota</taxon>
    </lineage>
</organism>
<dbReference type="SUPFAM" id="SSF52166">
    <property type="entry name" value="Ribosomal protein L4"/>
    <property type="match status" value="1"/>
</dbReference>
<evidence type="ECO:0000313" key="8">
    <source>
        <dbReference type="Proteomes" id="UP000231371"/>
    </source>
</evidence>